<keyword evidence="1" id="KW-1133">Transmembrane helix</keyword>
<protein>
    <recommendedName>
        <fullName evidence="4">DUF3592 domain-containing protein</fullName>
    </recommendedName>
</protein>
<evidence type="ECO:0000313" key="2">
    <source>
        <dbReference type="EMBL" id="QTE00287.1"/>
    </source>
</evidence>
<organism evidence="2 3">
    <name type="scientific">Streptomyces cyanogenus</name>
    <dbReference type="NCBI Taxonomy" id="80860"/>
    <lineage>
        <taxon>Bacteria</taxon>
        <taxon>Bacillati</taxon>
        <taxon>Actinomycetota</taxon>
        <taxon>Actinomycetes</taxon>
        <taxon>Kitasatosporales</taxon>
        <taxon>Streptomycetaceae</taxon>
        <taxon>Streptomyces</taxon>
    </lineage>
</organism>
<dbReference type="Proteomes" id="UP000663908">
    <property type="component" value="Chromosome"/>
</dbReference>
<feature type="transmembrane region" description="Helical" evidence="1">
    <location>
        <begin position="132"/>
        <end position="157"/>
    </location>
</feature>
<dbReference type="EMBL" id="CP071839">
    <property type="protein sequence ID" value="QTE00287.1"/>
    <property type="molecule type" value="Genomic_DNA"/>
</dbReference>
<feature type="transmembrane region" description="Helical" evidence="1">
    <location>
        <begin position="169"/>
        <end position="189"/>
    </location>
</feature>
<sequence length="364" mass="39581">MGSGGLGLRSMSSRRTLCDLRFGDRGRRRGLPHRVSRAARLGVRGRPHAHRLGAMSAPQEPPLGPEPPPPRSPLSTFVEKAAYIAAPGTIALALLYYFGSLYIREYYSTLGVVPEDLGVSVQNVMANSTSAIFFPLCALLAGGLVVFLLFGLAGRSLAGPELSARRRTAIILLFAVGTAMVFVDFPALFSDVSIPFPAGWPLVFMPALMVAVGATMALCAVHLRLHQRTDLRGRRRSPESDRMWLGIGALLIGMLTVSLFFDMAQYAAVIGHSNAKHDAEKGYPDKPAVVVHSRVLLTHHARDVEFQDHGNASGPYRYEYRGLQLLAKAPSRFYLVSHTAHYRDGVVVLPDDGTAWLEIRAAQG</sequence>
<keyword evidence="3" id="KW-1185">Reference proteome</keyword>
<name>A0ABX7TUM4_STRCY</name>
<evidence type="ECO:0008006" key="4">
    <source>
        <dbReference type="Google" id="ProtNLM"/>
    </source>
</evidence>
<reference evidence="2 3" key="1">
    <citation type="submission" date="2021-03" db="EMBL/GenBank/DDBJ databases">
        <title>Complete genome sequence of Streptomyces cyanogenus S136, producer of anticancer angucycline landomycin A.</title>
        <authorList>
            <person name="Hrab P."/>
            <person name="Ruckert C."/>
            <person name="Busche T."/>
            <person name="Ostash I."/>
            <person name="Kalinowski J."/>
            <person name="Fedorenko V."/>
            <person name="Yushchuk O."/>
            <person name="Ostash B."/>
        </authorList>
    </citation>
    <scope>NUCLEOTIDE SEQUENCE [LARGE SCALE GENOMIC DNA]</scope>
    <source>
        <strain evidence="2 3">S136</strain>
    </source>
</reference>
<evidence type="ECO:0000313" key="3">
    <source>
        <dbReference type="Proteomes" id="UP000663908"/>
    </source>
</evidence>
<gene>
    <name evidence="2" type="ORF">S1361_23350</name>
</gene>
<feature type="transmembrane region" description="Helical" evidence="1">
    <location>
        <begin position="243"/>
        <end position="261"/>
    </location>
</feature>
<keyword evidence="1" id="KW-0472">Membrane</keyword>
<feature type="transmembrane region" description="Helical" evidence="1">
    <location>
        <begin position="201"/>
        <end position="223"/>
    </location>
</feature>
<accession>A0ABX7TUM4</accession>
<proteinExistence type="predicted"/>
<evidence type="ECO:0000256" key="1">
    <source>
        <dbReference type="SAM" id="Phobius"/>
    </source>
</evidence>
<feature type="transmembrane region" description="Helical" evidence="1">
    <location>
        <begin position="81"/>
        <end position="103"/>
    </location>
</feature>
<keyword evidence="1" id="KW-0812">Transmembrane</keyword>